<reference evidence="1" key="1">
    <citation type="submission" date="2016-05" db="EMBL/GenBank/DDBJ databases">
        <authorList>
            <person name="Lavstsen T."/>
            <person name="Jespersen J.S."/>
        </authorList>
    </citation>
    <scope>NUCLEOTIDE SEQUENCE</scope>
    <source>
        <tissue evidence="1">Brain</tissue>
    </source>
</reference>
<proteinExistence type="predicted"/>
<feature type="non-terminal residue" evidence="1">
    <location>
        <position position="40"/>
    </location>
</feature>
<organism evidence="1">
    <name type="scientific">Nothobranchius korthausae</name>
    <dbReference type="NCBI Taxonomy" id="1143690"/>
    <lineage>
        <taxon>Eukaryota</taxon>
        <taxon>Metazoa</taxon>
        <taxon>Chordata</taxon>
        <taxon>Craniata</taxon>
        <taxon>Vertebrata</taxon>
        <taxon>Euteleostomi</taxon>
        <taxon>Actinopterygii</taxon>
        <taxon>Neopterygii</taxon>
        <taxon>Teleostei</taxon>
        <taxon>Neoteleostei</taxon>
        <taxon>Acanthomorphata</taxon>
        <taxon>Ovalentaria</taxon>
        <taxon>Atherinomorphae</taxon>
        <taxon>Cyprinodontiformes</taxon>
        <taxon>Nothobranchiidae</taxon>
        <taxon>Nothobranchius</taxon>
    </lineage>
</organism>
<feature type="non-terminal residue" evidence="1">
    <location>
        <position position="1"/>
    </location>
</feature>
<evidence type="ECO:0000313" key="1">
    <source>
        <dbReference type="EMBL" id="SBQ63256.1"/>
    </source>
</evidence>
<name>A0A1A8FWU4_9TELE</name>
<accession>A0A1A8FWU4</accession>
<dbReference type="EMBL" id="HAEB01016729">
    <property type="protein sequence ID" value="SBQ63256.1"/>
    <property type="molecule type" value="Transcribed_RNA"/>
</dbReference>
<protein>
    <submittedName>
        <fullName evidence="1">Uncharacterized protein</fullName>
    </submittedName>
</protein>
<dbReference type="AlphaFoldDB" id="A0A1A8FWU4"/>
<gene>
    <name evidence="1" type="primary">Nfu_g_1_022384</name>
</gene>
<sequence length="40" mass="4332">PGDNSKSGLVGLQFLLRTSVPGSPRTSTFRIYHEGLRVGM</sequence>
<reference evidence="1" key="2">
    <citation type="submission" date="2016-06" db="EMBL/GenBank/DDBJ databases">
        <title>The genome of a short-lived fish provides insights into sex chromosome evolution and the genetic control of aging.</title>
        <authorList>
            <person name="Reichwald K."/>
            <person name="Felder M."/>
            <person name="Petzold A."/>
            <person name="Koch P."/>
            <person name="Groth M."/>
            <person name="Platzer M."/>
        </authorList>
    </citation>
    <scope>NUCLEOTIDE SEQUENCE</scope>
    <source>
        <tissue evidence="1">Brain</tissue>
    </source>
</reference>